<dbReference type="Proteomes" id="UP001185984">
    <property type="component" value="Unassembled WGS sequence"/>
</dbReference>
<evidence type="ECO:0000313" key="2">
    <source>
        <dbReference type="EMBL" id="MDV5823163.1"/>
    </source>
</evidence>
<accession>A0ABU3ZUG3</accession>
<dbReference type="RefSeq" id="WP_228165969.1">
    <property type="nucleotide sequence ID" value="NZ_JAPTHD010000001.1"/>
</dbReference>
<organism evidence="2 3">
    <name type="scientific">Sphingobium naphthae</name>
    <dbReference type="NCBI Taxonomy" id="1886786"/>
    <lineage>
        <taxon>Bacteria</taxon>
        <taxon>Pseudomonadati</taxon>
        <taxon>Pseudomonadota</taxon>
        <taxon>Alphaproteobacteria</taxon>
        <taxon>Sphingomonadales</taxon>
        <taxon>Sphingomonadaceae</taxon>
        <taxon>Sphingobium</taxon>
    </lineage>
</organism>
<keyword evidence="3" id="KW-1185">Reference proteome</keyword>
<comment type="caution">
    <text evidence="2">The sequence shown here is derived from an EMBL/GenBank/DDBJ whole genome shotgun (WGS) entry which is preliminary data.</text>
</comment>
<gene>
    <name evidence="2" type="ORF">O0R41_06065</name>
</gene>
<evidence type="ECO:0000259" key="1">
    <source>
        <dbReference type="Pfam" id="PF01814"/>
    </source>
</evidence>
<dbReference type="InterPro" id="IPR012312">
    <property type="entry name" value="Hemerythrin-like"/>
</dbReference>
<reference evidence="3" key="1">
    <citation type="journal article" date="2022" name="J Environ Chem Eng">
        <title>Biodegradation of petroleum oil using a constructed nonpathogenic and heavy metal-tolerant bacterial consortium isolated from marine sponges.</title>
        <authorList>
            <person name="Dechsakulwatana C."/>
            <person name="Rungsihiranrut A."/>
            <person name="Muangchinda C."/>
            <person name="Ningthoujam R."/>
            <person name="Klankeo P."/>
            <person name="Pinyakong O."/>
        </authorList>
    </citation>
    <scope>NUCLEOTIDE SEQUENCE [LARGE SCALE GENOMIC DNA]</scope>
    <source>
        <strain evidence="3">MO2-4</strain>
    </source>
</reference>
<dbReference type="Pfam" id="PF01814">
    <property type="entry name" value="Hemerythrin"/>
    <property type="match status" value="1"/>
</dbReference>
<dbReference type="Gene3D" id="1.20.120.520">
    <property type="entry name" value="nmb1532 protein domain like"/>
    <property type="match status" value="1"/>
</dbReference>
<sequence>MDVGELRHQHEEITLTARALARAVSEERQPEGVARLRWQLARQLMTHLALEDRLLYPALKRSADLRTRDQAAALEQEIGALGAIFNSYMASWTDDRIAREWPAFCAETREILRALTDRVGREDRLFGTLADGRAAGKPPAARSA</sequence>
<proteinExistence type="predicted"/>
<dbReference type="EMBL" id="JAPTHD010000001">
    <property type="protein sequence ID" value="MDV5823163.1"/>
    <property type="molecule type" value="Genomic_DNA"/>
</dbReference>
<feature type="domain" description="Hemerythrin-like" evidence="1">
    <location>
        <begin position="3"/>
        <end position="128"/>
    </location>
</feature>
<name>A0ABU3ZUG3_9SPHN</name>
<protein>
    <submittedName>
        <fullName evidence="2">Hemerythrin domain-containing protein</fullName>
    </submittedName>
</protein>
<evidence type="ECO:0000313" key="3">
    <source>
        <dbReference type="Proteomes" id="UP001185984"/>
    </source>
</evidence>